<feature type="active site" description="Proton acceptor" evidence="3">
    <location>
        <position position="185"/>
    </location>
</feature>
<dbReference type="GO" id="GO:0000271">
    <property type="term" value="P:polysaccharide biosynthetic process"/>
    <property type="evidence" value="ECO:0007669"/>
    <property type="project" value="TreeGrafter"/>
</dbReference>
<reference evidence="7" key="2">
    <citation type="journal article" date="2020" name="Antonie Van Leeuwenhoek">
        <title>Labilibaculum antarcticum sp. nov., a novel facultative anaerobic, psychrotorelant bacterium isolated from marine sediment of Antarctica.</title>
        <authorList>
            <person name="Watanabe M."/>
            <person name="Kojima H."/>
            <person name="Fukui M."/>
        </authorList>
    </citation>
    <scope>NUCLEOTIDE SEQUENCE [LARGE SCALE GENOMIC DNA]</scope>
    <source>
        <strain evidence="7">SPP2</strain>
    </source>
</reference>
<dbReference type="RefSeq" id="WP_096427815.1">
    <property type="nucleotide sequence ID" value="NZ_AP018042.1"/>
</dbReference>
<dbReference type="PANTHER" id="PTHR30244:SF9">
    <property type="entry name" value="PROTEIN RV3402C"/>
    <property type="match status" value="1"/>
</dbReference>
<dbReference type="InterPro" id="IPR015421">
    <property type="entry name" value="PyrdxlP-dep_Trfase_major"/>
</dbReference>
<dbReference type="CDD" id="cd00616">
    <property type="entry name" value="AHBA_syn"/>
    <property type="match status" value="1"/>
</dbReference>
<dbReference type="OrthoDB" id="9810913at2"/>
<name>A0A1Y1CFT2_9BACT</name>
<evidence type="ECO:0000313" key="7">
    <source>
        <dbReference type="Proteomes" id="UP000218267"/>
    </source>
</evidence>
<evidence type="ECO:0000256" key="4">
    <source>
        <dbReference type="PIRSR" id="PIRSR000390-2"/>
    </source>
</evidence>
<dbReference type="Gene3D" id="3.40.640.10">
    <property type="entry name" value="Type I PLP-dependent aspartate aminotransferase-like (Major domain)"/>
    <property type="match status" value="1"/>
</dbReference>
<keyword evidence="6" id="KW-0032">Aminotransferase</keyword>
<evidence type="ECO:0000256" key="5">
    <source>
        <dbReference type="RuleBase" id="RU004508"/>
    </source>
</evidence>
<dbReference type="InterPro" id="IPR000653">
    <property type="entry name" value="DegT/StrS_aminotransferase"/>
</dbReference>
<organism evidence="6 7">
    <name type="scientific">Labilibaculum antarcticum</name>
    <dbReference type="NCBI Taxonomy" id="1717717"/>
    <lineage>
        <taxon>Bacteria</taxon>
        <taxon>Pseudomonadati</taxon>
        <taxon>Bacteroidota</taxon>
        <taxon>Bacteroidia</taxon>
        <taxon>Marinilabiliales</taxon>
        <taxon>Marinifilaceae</taxon>
        <taxon>Labilibaculum</taxon>
    </lineage>
</organism>
<evidence type="ECO:0000256" key="2">
    <source>
        <dbReference type="ARBA" id="ARBA00037999"/>
    </source>
</evidence>
<dbReference type="PIRSF" id="PIRSF000390">
    <property type="entry name" value="PLP_StrS"/>
    <property type="match status" value="1"/>
</dbReference>
<accession>A0A1Y1CFT2</accession>
<dbReference type="GO" id="GO:0008483">
    <property type="term" value="F:transaminase activity"/>
    <property type="evidence" value="ECO:0007669"/>
    <property type="project" value="UniProtKB-KW"/>
</dbReference>
<dbReference type="KEGG" id="mbas:ALGA_0509"/>
<comment type="similarity">
    <text evidence="2 5">Belongs to the DegT/DnrJ/EryC1 family.</text>
</comment>
<reference evidence="6 7" key="1">
    <citation type="journal article" date="2018" name="Mar. Genomics">
        <title>Complete genome sequence of Marinifilaceae bacterium strain SPP2, isolated from the Antarctic marine sediment.</title>
        <authorList>
            <person name="Watanabe M."/>
            <person name="Kojima H."/>
            <person name="Fukui M."/>
        </authorList>
    </citation>
    <scope>NUCLEOTIDE SEQUENCE [LARGE SCALE GENOMIC DNA]</scope>
    <source>
        <strain evidence="6 7">SPP2</strain>
    </source>
</reference>
<keyword evidence="1 4" id="KW-0663">Pyridoxal phosphate</keyword>
<dbReference type="EMBL" id="AP018042">
    <property type="protein sequence ID" value="BAX78902.1"/>
    <property type="molecule type" value="Genomic_DNA"/>
</dbReference>
<dbReference type="Pfam" id="PF01041">
    <property type="entry name" value="DegT_DnrJ_EryC1"/>
    <property type="match status" value="1"/>
</dbReference>
<dbReference type="GO" id="GO:0030170">
    <property type="term" value="F:pyridoxal phosphate binding"/>
    <property type="evidence" value="ECO:0007669"/>
    <property type="project" value="TreeGrafter"/>
</dbReference>
<dbReference type="Proteomes" id="UP000218267">
    <property type="component" value="Chromosome"/>
</dbReference>
<keyword evidence="6" id="KW-0808">Transferase</keyword>
<dbReference type="AlphaFoldDB" id="A0A1Y1CFT2"/>
<evidence type="ECO:0000256" key="1">
    <source>
        <dbReference type="ARBA" id="ARBA00022898"/>
    </source>
</evidence>
<feature type="modified residue" description="N6-(pyridoxal phosphate)lysine" evidence="4">
    <location>
        <position position="185"/>
    </location>
</feature>
<protein>
    <submittedName>
        <fullName evidence="6">Aminotransferase</fullName>
    </submittedName>
</protein>
<dbReference type="PANTHER" id="PTHR30244">
    <property type="entry name" value="TRANSAMINASE"/>
    <property type="match status" value="1"/>
</dbReference>
<evidence type="ECO:0000256" key="3">
    <source>
        <dbReference type="PIRSR" id="PIRSR000390-1"/>
    </source>
</evidence>
<dbReference type="SUPFAM" id="SSF53383">
    <property type="entry name" value="PLP-dependent transferases"/>
    <property type="match status" value="1"/>
</dbReference>
<proteinExistence type="inferred from homology"/>
<keyword evidence="7" id="KW-1185">Reference proteome</keyword>
<gene>
    <name evidence="6" type="ORF">ALGA_0509</name>
</gene>
<dbReference type="InterPro" id="IPR015424">
    <property type="entry name" value="PyrdxlP-dep_Trfase"/>
</dbReference>
<sequence>MEKNKILVTRPQLPPLQEFIPLLEDIWDSRWLTNNGKYHQEFEKALATFLGVPYVSLFSNGTLALMAALQCLKIKGEVITTPYSFVATTHSLWWNGIKPVFVDIEADYCNLDIKLIEAAITPETTAILPVHVYGNPCDVEEIQNLADRYGLRVIYDAAHAFGVKYKGTSVLNYGDLSILSFHATKVFNTIEGGAIICHDLKTKKRIDYLKNFGIADETTVVAPGINAKMNELQAAYGLLQLKYFDSAIDGRQHITEKYRKGLQDIPGVRYLENPVDVDYNYSYFPIFIDKSELGSSRDDVYEELKNNNIYGRRYFYPLISEFPAYRGLPSAKGLDIAHEISRQVICLPLYPDLADEVVERIVSIIEGMVRVKARVSHLKVYSQIKRNIE</sequence>
<evidence type="ECO:0000313" key="6">
    <source>
        <dbReference type="EMBL" id="BAX78902.1"/>
    </source>
</evidence>